<accession>A0A073I0G9</accession>
<name>A0A073I0G9_9SPIT</name>
<reference evidence="3" key="1">
    <citation type="journal article" date="2014" name="Cell">
        <title>The Architecture of a Scrambled Genome Reveals Massive Levels of Genomic Rearrangement during Development.</title>
        <authorList>
            <person name="Chen X."/>
            <person name="Bracht J.R."/>
            <person name="Goldman A.D."/>
            <person name="Dolzhenko E."/>
            <person name="Clay D.M."/>
            <person name="Swart E.C."/>
            <person name="Perlman D.H."/>
            <person name="Doak T.G."/>
            <person name="Stuart A."/>
            <person name="Amemiya C.T."/>
            <person name="Sebra R.P."/>
            <person name="Landweber L.F."/>
        </authorList>
    </citation>
    <scope>NUCLEOTIDE SEQUENCE [LARGE SCALE GENOMIC DNA]</scope>
    <source>
        <strain evidence="3">JRB310</strain>
    </source>
</reference>
<comment type="caution">
    <text evidence="2">The sequence shown here is derived from an EMBL/GenBank/DDBJ whole genome shotgun (WGS) entry which is preliminary data.</text>
</comment>
<keyword evidence="3" id="KW-1185">Reference proteome</keyword>
<evidence type="ECO:0000313" key="2">
    <source>
        <dbReference type="EMBL" id="KEJ83179.1"/>
    </source>
</evidence>
<organism evidence="2 3">
    <name type="scientific">Oxytricha trifallax</name>
    <dbReference type="NCBI Taxonomy" id="1172189"/>
    <lineage>
        <taxon>Eukaryota</taxon>
        <taxon>Sar</taxon>
        <taxon>Alveolata</taxon>
        <taxon>Ciliophora</taxon>
        <taxon>Intramacronucleata</taxon>
        <taxon>Spirotrichea</taxon>
        <taxon>Stichotrichia</taxon>
        <taxon>Sporadotrichida</taxon>
        <taxon>Oxytrichidae</taxon>
        <taxon>Oxytrichinae</taxon>
        <taxon>Oxytricha</taxon>
    </lineage>
</organism>
<dbReference type="AlphaFoldDB" id="A0A073I0G9"/>
<protein>
    <submittedName>
        <fullName evidence="2">Uncharacterized protein</fullName>
    </submittedName>
</protein>
<evidence type="ECO:0000313" key="3">
    <source>
        <dbReference type="Proteomes" id="UP000053232"/>
    </source>
</evidence>
<dbReference type="Proteomes" id="UP000053232">
    <property type="component" value="Unassembled WGS sequence"/>
</dbReference>
<dbReference type="EMBL" id="ARYC01000045">
    <property type="protein sequence ID" value="KEJ83179.1"/>
    <property type="molecule type" value="Genomic_DNA"/>
</dbReference>
<gene>
    <name evidence="2" type="ORF">OXYTRIMIC_771</name>
</gene>
<evidence type="ECO:0000256" key="1">
    <source>
        <dbReference type="SAM" id="Coils"/>
    </source>
</evidence>
<keyword evidence="1" id="KW-0175">Coiled coil</keyword>
<sequence length="165" mass="19457">MSVIYDIIKDRFNHINSVQQKARFASQGNKVQQATLKIKFNLTFNFVDSFDQIISVFLKSRDIKSIIQLVCDNSQNKLMNRFAEKFLGDIKQKIMRLKAKIDCAMEEGNDSSYEVKLQDYQGEINFLKELHQQLTTEIKYKILKERRLESFMKNIKRKYGQSEAD</sequence>
<feature type="coiled-coil region" evidence="1">
    <location>
        <begin position="87"/>
        <end position="137"/>
    </location>
</feature>
<proteinExistence type="predicted"/>